<dbReference type="SUPFAM" id="SSF89733">
    <property type="entry name" value="L-sulfolactate dehydrogenase-like"/>
    <property type="match status" value="1"/>
</dbReference>
<protein>
    <submittedName>
        <fullName evidence="2">3-dehydro-L-gulonate 2-dehydrogenase</fullName>
    </submittedName>
</protein>
<dbReference type="Gene3D" id="1.10.1530.10">
    <property type="match status" value="1"/>
</dbReference>
<keyword evidence="1" id="KW-0560">Oxidoreductase</keyword>
<dbReference type="Pfam" id="PF02615">
    <property type="entry name" value="Ldh_2"/>
    <property type="match status" value="1"/>
</dbReference>
<dbReference type="NCBIfam" id="NF009750">
    <property type="entry name" value="PRK13260.1"/>
    <property type="match status" value="1"/>
</dbReference>
<dbReference type="InterPro" id="IPR043144">
    <property type="entry name" value="Mal/L-sulf/L-lact_DH-like_ah"/>
</dbReference>
<keyword evidence="3" id="KW-1185">Reference proteome</keyword>
<dbReference type="RefSeq" id="WP_093919017.1">
    <property type="nucleotide sequence ID" value="NZ_FONW01000002.1"/>
</dbReference>
<dbReference type="AlphaFoldDB" id="A0A1I2F6I9"/>
<dbReference type="GO" id="GO:0016491">
    <property type="term" value="F:oxidoreductase activity"/>
    <property type="evidence" value="ECO:0007669"/>
    <property type="project" value="UniProtKB-KW"/>
</dbReference>
<dbReference type="PANTHER" id="PTHR11091">
    <property type="entry name" value="OXIDOREDUCTASE-RELATED"/>
    <property type="match status" value="1"/>
</dbReference>
<organism evidence="2 3">
    <name type="scientific">Sunxiuqinia elliptica</name>
    <dbReference type="NCBI Taxonomy" id="655355"/>
    <lineage>
        <taxon>Bacteria</taxon>
        <taxon>Pseudomonadati</taxon>
        <taxon>Bacteroidota</taxon>
        <taxon>Bacteroidia</taxon>
        <taxon>Marinilabiliales</taxon>
        <taxon>Prolixibacteraceae</taxon>
        <taxon>Sunxiuqinia</taxon>
    </lineage>
</organism>
<dbReference type="Proteomes" id="UP000198964">
    <property type="component" value="Unassembled WGS sequence"/>
</dbReference>
<evidence type="ECO:0000313" key="3">
    <source>
        <dbReference type="Proteomes" id="UP000198964"/>
    </source>
</evidence>
<dbReference type="InterPro" id="IPR003767">
    <property type="entry name" value="Malate/L-lactate_DH-like"/>
</dbReference>
<proteinExistence type="predicted"/>
<dbReference type="STRING" id="655355.SAMN05216283_102355"/>
<evidence type="ECO:0000313" key="2">
    <source>
        <dbReference type="EMBL" id="SFF00130.1"/>
    </source>
</evidence>
<dbReference type="PANTHER" id="PTHR11091:SF3">
    <property type="entry name" value="2,3-DIKETO-L-GULONATE REDUCTASE"/>
    <property type="match status" value="1"/>
</dbReference>
<dbReference type="InterPro" id="IPR043143">
    <property type="entry name" value="Mal/L-sulf/L-lact_DH-like_NADP"/>
</dbReference>
<accession>A0A1I2F6I9</accession>
<gene>
    <name evidence="2" type="ORF">SAMN05216283_102355</name>
</gene>
<reference evidence="2 3" key="1">
    <citation type="submission" date="2016-10" db="EMBL/GenBank/DDBJ databases">
        <authorList>
            <person name="de Groot N.N."/>
        </authorList>
    </citation>
    <scope>NUCLEOTIDE SEQUENCE [LARGE SCALE GENOMIC DNA]</scope>
    <source>
        <strain evidence="2 3">CGMCC 1.9156</strain>
    </source>
</reference>
<dbReference type="InterPro" id="IPR036111">
    <property type="entry name" value="Mal/L-sulfo/L-lacto_DH-like_sf"/>
</dbReference>
<name>A0A1I2F6I9_9BACT</name>
<dbReference type="Gene3D" id="3.30.1370.60">
    <property type="entry name" value="Hypothetical oxidoreductase yiak, domain 2"/>
    <property type="match status" value="1"/>
</dbReference>
<evidence type="ECO:0000256" key="1">
    <source>
        <dbReference type="ARBA" id="ARBA00023002"/>
    </source>
</evidence>
<dbReference type="EMBL" id="FONW01000002">
    <property type="protein sequence ID" value="SFF00130.1"/>
    <property type="molecule type" value="Genomic_DNA"/>
</dbReference>
<sequence>MPANSPIRISFDEMYSQFLRILRQHHFPEEKAKACASIFTNNSLDGVYSHGINRFPRFIEYTQKAYINPKAEAQNISSSGCLEQWDGQLGPGPTNALIAADRAMELANKHGLGLVALANTNHWMRGGTYGWHCASKGYAFIGWTNTIANLPAWGATQCKLGNNPLVIAIPHQNEAIVLDMALSQYSYGKLEATHQAGEQLPLPGGFNELGELSSNPGDIIKSGRPLPIGYWKGAGLSLMLDLLATILSAGLSTAQITNQKHDEYSVSQVFIAIRLSQLQNFPTLEQSIQHILNDFLAADKISPETTLRYPGQHVLKTRSENQQKGIPVHPDVWNTILSL</sequence>